<feature type="domain" description="DUF4143" evidence="2">
    <location>
        <begin position="213"/>
        <end position="372"/>
    </location>
</feature>
<dbReference type="Pfam" id="PF13635">
    <property type="entry name" value="DUF4143"/>
    <property type="match status" value="1"/>
</dbReference>
<proteinExistence type="predicted"/>
<dbReference type="SUPFAM" id="SSF52980">
    <property type="entry name" value="Restriction endonuclease-like"/>
    <property type="match status" value="1"/>
</dbReference>
<sequence length="431" mass="49622">MFGRKIESKLRDWRSSVVRKPLILRGARQVGKTSIVRKFAEENFDNFLEINLENKDQKEYFGEAKNVDDFVKRVEFFTKKKITEGKTLLFIDEIQESVDSLNLLRFFAEEKPNLHLIAAGSLLEAKMYGKWNVPVGRVEYMYLYPMTFFEFLGAIGQEQLADDPKTTHSLLVKHLIDYLLVGGMPEAVLSFVNDGGFATVQEVHERLTVSYAEDIDKYASPTERKYLQLIMNFGPKIAGSVYKYENFGDSEYRSREVREAINLLQRVMLLREVPSINSINLPFVLKLKRAKKMVWLDVGIVNFTNNAQFDLLKGEYGGKIMEQFVGQTLVAGGFRRGVELVYWSRNKDEGSAEVDFCFQHGNKIVGLEVKSGNTKNLKSLFSMIDIGGDKVIPVRVSWDQFGVERYKYSGKEYKILSIPFYLLERVEEFLI</sequence>
<dbReference type="SUPFAM" id="SSF52540">
    <property type="entry name" value="P-loop containing nucleoside triphosphate hydrolases"/>
    <property type="match status" value="1"/>
</dbReference>
<dbReference type="InterPro" id="IPR025420">
    <property type="entry name" value="DUF4143"/>
</dbReference>
<evidence type="ECO:0000313" key="3">
    <source>
        <dbReference type="EMBL" id="KKR86401.1"/>
    </source>
</evidence>
<reference evidence="3 4" key="1">
    <citation type="journal article" date="2015" name="Nature">
        <title>rRNA introns, odd ribosomes, and small enigmatic genomes across a large radiation of phyla.</title>
        <authorList>
            <person name="Brown C.T."/>
            <person name="Hug L.A."/>
            <person name="Thomas B.C."/>
            <person name="Sharon I."/>
            <person name="Castelle C.J."/>
            <person name="Singh A."/>
            <person name="Wilkins M.J."/>
            <person name="Williams K.H."/>
            <person name="Banfield J.F."/>
        </authorList>
    </citation>
    <scope>NUCLEOTIDE SEQUENCE [LARGE SCALE GENOMIC DNA]</scope>
</reference>
<organism evidence="3 4">
    <name type="scientific">Candidatus Woesebacteria bacterium GW2011_GWB1_41_10</name>
    <dbReference type="NCBI Taxonomy" id="1618577"/>
    <lineage>
        <taxon>Bacteria</taxon>
        <taxon>Candidatus Woeseibacteriota</taxon>
    </lineage>
</organism>
<evidence type="ECO:0008006" key="5">
    <source>
        <dbReference type="Google" id="ProtNLM"/>
    </source>
</evidence>
<dbReference type="InterPro" id="IPR027417">
    <property type="entry name" value="P-loop_NTPase"/>
</dbReference>
<comment type="caution">
    <text evidence="3">The sequence shown here is derived from an EMBL/GenBank/DDBJ whole genome shotgun (WGS) entry which is preliminary data.</text>
</comment>
<evidence type="ECO:0000259" key="2">
    <source>
        <dbReference type="Pfam" id="PF13635"/>
    </source>
</evidence>
<dbReference type="PANTHER" id="PTHR33295:SF7">
    <property type="entry name" value="ATPASE"/>
    <property type="match status" value="1"/>
</dbReference>
<dbReference type="Proteomes" id="UP000033858">
    <property type="component" value="Unassembled WGS sequence"/>
</dbReference>
<accession>A0A0G0UG36</accession>
<gene>
    <name evidence="3" type="ORF">UU32_C0016G0008</name>
</gene>
<name>A0A0G0UG36_9BACT</name>
<dbReference type="Gene3D" id="3.40.50.300">
    <property type="entry name" value="P-loop containing nucleotide triphosphate hydrolases"/>
    <property type="match status" value="1"/>
</dbReference>
<evidence type="ECO:0000259" key="1">
    <source>
        <dbReference type="Pfam" id="PF13173"/>
    </source>
</evidence>
<evidence type="ECO:0000313" key="4">
    <source>
        <dbReference type="Proteomes" id="UP000033858"/>
    </source>
</evidence>
<dbReference type="Pfam" id="PF13173">
    <property type="entry name" value="AAA_14"/>
    <property type="match status" value="1"/>
</dbReference>
<dbReference type="PATRIC" id="fig|1618577.3.peg.270"/>
<dbReference type="EMBL" id="LCAE01000016">
    <property type="protein sequence ID" value="KKR86401.1"/>
    <property type="molecule type" value="Genomic_DNA"/>
</dbReference>
<dbReference type="AlphaFoldDB" id="A0A0G0UG36"/>
<dbReference type="CDD" id="cd00009">
    <property type="entry name" value="AAA"/>
    <property type="match status" value="1"/>
</dbReference>
<dbReference type="InterPro" id="IPR041682">
    <property type="entry name" value="AAA_14"/>
</dbReference>
<dbReference type="InterPro" id="IPR011335">
    <property type="entry name" value="Restrct_endonuc-II-like"/>
</dbReference>
<dbReference type="PANTHER" id="PTHR33295">
    <property type="entry name" value="ATPASE"/>
    <property type="match status" value="1"/>
</dbReference>
<feature type="domain" description="AAA" evidence="1">
    <location>
        <begin position="19"/>
        <end position="152"/>
    </location>
</feature>
<protein>
    <recommendedName>
        <fullName evidence="5">AAA+ ATPase domain-containing protein</fullName>
    </recommendedName>
</protein>